<reference evidence="1 2" key="1">
    <citation type="submission" date="2023-07" db="EMBL/GenBank/DDBJ databases">
        <title>Genomic Encyclopedia of Type Strains, Phase IV (KMG-IV): sequencing the most valuable type-strain genomes for metagenomic binning, comparative biology and taxonomic classification.</title>
        <authorList>
            <person name="Goeker M."/>
        </authorList>
    </citation>
    <scope>NUCLEOTIDE SEQUENCE [LARGE SCALE GENOMIC DNA]</scope>
    <source>
        <strain evidence="1 2">DSM 29005</strain>
    </source>
</reference>
<protein>
    <submittedName>
        <fullName evidence="1">Effector-binding domain-containing protein</fullName>
    </submittedName>
</protein>
<proteinExistence type="predicted"/>
<dbReference type="EMBL" id="JAUSUD010000007">
    <property type="protein sequence ID" value="MDQ0230740.1"/>
    <property type="molecule type" value="Genomic_DNA"/>
</dbReference>
<dbReference type="SUPFAM" id="SSF55136">
    <property type="entry name" value="Probable bacterial effector-binding domain"/>
    <property type="match status" value="1"/>
</dbReference>
<accession>A0ABT9ZEP5</accession>
<comment type="caution">
    <text evidence="1">The sequence shown here is derived from an EMBL/GenBank/DDBJ whole genome shotgun (WGS) entry which is preliminary data.</text>
</comment>
<sequence>MTIKTNQSLTIPNVVAFRKEMAEHAIQQELQSFAMYLKGKDVKKVGPTVSTTYAVRTDNQQTILDMEFLIPINREIDVNHDYRFISEFHLTNALYTSHSNPLSSIDESYQALLHYIKENSLQEISGFYTVQTNEDDVNQGATPIVDIYIAVNPNRL</sequence>
<organism evidence="1 2">
    <name type="scientific">Metabacillus malikii</name>
    <dbReference type="NCBI Taxonomy" id="1504265"/>
    <lineage>
        <taxon>Bacteria</taxon>
        <taxon>Bacillati</taxon>
        <taxon>Bacillota</taxon>
        <taxon>Bacilli</taxon>
        <taxon>Bacillales</taxon>
        <taxon>Bacillaceae</taxon>
        <taxon>Metabacillus</taxon>
    </lineage>
</organism>
<evidence type="ECO:0000313" key="2">
    <source>
        <dbReference type="Proteomes" id="UP001234495"/>
    </source>
</evidence>
<dbReference type="Gene3D" id="3.20.80.10">
    <property type="entry name" value="Regulatory factor, effector binding domain"/>
    <property type="match status" value="1"/>
</dbReference>
<dbReference type="InterPro" id="IPR011256">
    <property type="entry name" value="Reg_factor_effector_dom_sf"/>
</dbReference>
<name>A0ABT9ZEP5_9BACI</name>
<dbReference type="RefSeq" id="WP_307340575.1">
    <property type="nucleotide sequence ID" value="NZ_JAUSUD010000007.1"/>
</dbReference>
<dbReference type="Proteomes" id="UP001234495">
    <property type="component" value="Unassembled WGS sequence"/>
</dbReference>
<keyword evidence="2" id="KW-1185">Reference proteome</keyword>
<gene>
    <name evidence="1" type="ORF">J2S19_001996</name>
</gene>
<evidence type="ECO:0000313" key="1">
    <source>
        <dbReference type="EMBL" id="MDQ0230740.1"/>
    </source>
</evidence>